<evidence type="ECO:0000313" key="12">
    <source>
        <dbReference type="EMBL" id="NYE84106.1"/>
    </source>
</evidence>
<evidence type="ECO:0000259" key="11">
    <source>
        <dbReference type="PROSITE" id="PS50929"/>
    </source>
</evidence>
<evidence type="ECO:0000256" key="3">
    <source>
        <dbReference type="ARBA" id="ARBA00022475"/>
    </source>
</evidence>
<feature type="transmembrane region" description="Helical" evidence="9">
    <location>
        <begin position="69"/>
        <end position="88"/>
    </location>
</feature>
<evidence type="ECO:0000256" key="6">
    <source>
        <dbReference type="ARBA" id="ARBA00022840"/>
    </source>
</evidence>
<dbReference type="InterPro" id="IPR036640">
    <property type="entry name" value="ABC1_TM_sf"/>
</dbReference>
<dbReference type="Pfam" id="PF00664">
    <property type="entry name" value="ABC_membrane"/>
    <property type="match status" value="1"/>
</dbReference>
<name>A0A7Y9LPJ3_9BURK</name>
<dbReference type="GO" id="GO:0005886">
    <property type="term" value="C:plasma membrane"/>
    <property type="evidence" value="ECO:0007669"/>
    <property type="project" value="UniProtKB-SubCell"/>
</dbReference>
<proteinExistence type="predicted"/>
<keyword evidence="3" id="KW-1003">Cell membrane</keyword>
<dbReference type="GO" id="GO:0005524">
    <property type="term" value="F:ATP binding"/>
    <property type="evidence" value="ECO:0007669"/>
    <property type="project" value="UniProtKB-KW"/>
</dbReference>
<dbReference type="AlphaFoldDB" id="A0A7Y9LPJ3"/>
<evidence type="ECO:0000313" key="13">
    <source>
        <dbReference type="Proteomes" id="UP000542125"/>
    </source>
</evidence>
<dbReference type="InterPro" id="IPR003439">
    <property type="entry name" value="ABC_transporter-like_ATP-bd"/>
</dbReference>
<evidence type="ECO:0000256" key="8">
    <source>
        <dbReference type="ARBA" id="ARBA00023136"/>
    </source>
</evidence>
<dbReference type="InterPro" id="IPR027417">
    <property type="entry name" value="P-loop_NTPase"/>
</dbReference>
<comment type="subcellular location">
    <subcellularLocation>
        <location evidence="1">Cell membrane</location>
        <topology evidence="1">Multi-pass membrane protein</topology>
    </subcellularLocation>
</comment>
<evidence type="ECO:0000256" key="2">
    <source>
        <dbReference type="ARBA" id="ARBA00022448"/>
    </source>
</evidence>
<dbReference type="Proteomes" id="UP000542125">
    <property type="component" value="Unassembled WGS sequence"/>
</dbReference>
<dbReference type="SUPFAM" id="SSF90123">
    <property type="entry name" value="ABC transporter transmembrane region"/>
    <property type="match status" value="1"/>
</dbReference>
<evidence type="ECO:0000256" key="9">
    <source>
        <dbReference type="SAM" id="Phobius"/>
    </source>
</evidence>
<protein>
    <submittedName>
        <fullName evidence="12">ATP-binding cassette subfamily B protein</fullName>
    </submittedName>
</protein>
<evidence type="ECO:0000259" key="10">
    <source>
        <dbReference type="PROSITE" id="PS50893"/>
    </source>
</evidence>
<dbReference type="PANTHER" id="PTHR24221">
    <property type="entry name" value="ATP-BINDING CASSETTE SUB-FAMILY B"/>
    <property type="match status" value="1"/>
</dbReference>
<dbReference type="Pfam" id="PF00005">
    <property type="entry name" value="ABC_tran"/>
    <property type="match status" value="1"/>
</dbReference>
<dbReference type="InterPro" id="IPR039421">
    <property type="entry name" value="Type_1_exporter"/>
</dbReference>
<feature type="domain" description="ABC transmembrane type-1" evidence="11">
    <location>
        <begin position="31"/>
        <end position="314"/>
    </location>
</feature>
<dbReference type="PANTHER" id="PTHR24221:SF632">
    <property type="entry name" value="ATP-DEPENDENT LIPID A-CORE FLIPPASE"/>
    <property type="match status" value="1"/>
</dbReference>
<keyword evidence="5" id="KW-0547">Nucleotide-binding</keyword>
<accession>A0A7Y9LPJ3</accession>
<dbReference type="Gene3D" id="3.40.50.300">
    <property type="entry name" value="P-loop containing nucleotide triphosphate hydrolases"/>
    <property type="match status" value="1"/>
</dbReference>
<dbReference type="GO" id="GO:0140359">
    <property type="term" value="F:ABC-type transporter activity"/>
    <property type="evidence" value="ECO:0007669"/>
    <property type="project" value="InterPro"/>
</dbReference>
<dbReference type="PROSITE" id="PS50893">
    <property type="entry name" value="ABC_TRANSPORTER_2"/>
    <property type="match status" value="1"/>
</dbReference>
<comment type="caution">
    <text evidence="12">The sequence shown here is derived from an EMBL/GenBank/DDBJ whole genome shotgun (WGS) entry which is preliminary data.</text>
</comment>
<feature type="domain" description="ABC transporter" evidence="10">
    <location>
        <begin position="348"/>
        <end position="582"/>
    </location>
</feature>
<dbReference type="InterPro" id="IPR011527">
    <property type="entry name" value="ABC1_TM_dom"/>
</dbReference>
<dbReference type="InterPro" id="IPR017871">
    <property type="entry name" value="ABC_transporter-like_CS"/>
</dbReference>
<dbReference type="Gene3D" id="1.20.1560.10">
    <property type="entry name" value="ABC transporter type 1, transmembrane domain"/>
    <property type="match status" value="1"/>
</dbReference>
<dbReference type="PROSITE" id="PS00211">
    <property type="entry name" value="ABC_TRANSPORTER_1"/>
    <property type="match status" value="1"/>
</dbReference>
<keyword evidence="8 9" id="KW-0472">Membrane</keyword>
<dbReference type="InterPro" id="IPR003593">
    <property type="entry name" value="AAA+_ATPase"/>
</dbReference>
<keyword evidence="2" id="KW-0813">Transport</keyword>
<keyword evidence="6 12" id="KW-0067">ATP-binding</keyword>
<organism evidence="12 13">
    <name type="scientific">Pigmentiphaga litoralis</name>
    <dbReference type="NCBI Taxonomy" id="516702"/>
    <lineage>
        <taxon>Bacteria</taxon>
        <taxon>Pseudomonadati</taxon>
        <taxon>Pseudomonadota</taxon>
        <taxon>Betaproteobacteria</taxon>
        <taxon>Burkholderiales</taxon>
        <taxon>Alcaligenaceae</taxon>
        <taxon>Pigmentiphaga</taxon>
    </lineage>
</organism>
<evidence type="ECO:0000256" key="4">
    <source>
        <dbReference type="ARBA" id="ARBA00022692"/>
    </source>
</evidence>
<sequence>MSDSSIAQVPIAQTPAAFLMNYVKGRRGSFLTLAALVVAAGSCAVAVQYGMKLIVDAMSGTDRQAADVWHPLILFLTLIGVESILWRLSGWLGCRTIIASCVDMRVDLFKHLTGHSMKYFRQHLSGALGNRITSTSQASGSILGTLTWNIVPPCVDFLGAVVVLLTIDWRMAAALSGFVALVAGVIFTFGSRGRVLHQEFGEQASRVGGEIVDAVSNIWVVQAFSARHRETERLQKELGVEARAQRRSWMYLEKARVLHDICLWIMAGTMLTWALRSWQAGNVTSGDVVVISALAFRILHGSRDLALALVGTAQQFGVIAEMLNVVAQPHDQPDLPELSDKPIARGTIELRNVSYAYADGRQVFNNLNLTIPAGQKVGIVGPSGAGKSTLLSLLQRVDDVGGGCILIDGERINEMSRDSLRQAIGVVPQDISLFRRSVLENIRYGRPDATKEEVIACARKTHCDEFIRALKHGYKTIVGERGASLSGGQRQRIGIARALLKNAPILLLDEATSALDSQSEALINSALIDLMKDRTVVAAAHRLSTLSRYDRIVVLADGHVIEDGTLDELRNAGGMFSQLWALQTIEGDCPPVPEIATEAAAVQIPEVPSLQDAIGEDELRPRAA</sequence>
<keyword evidence="4 9" id="KW-0812">Transmembrane</keyword>
<dbReference type="GO" id="GO:0016887">
    <property type="term" value="F:ATP hydrolysis activity"/>
    <property type="evidence" value="ECO:0007669"/>
    <property type="project" value="InterPro"/>
</dbReference>
<feature type="transmembrane region" description="Helical" evidence="9">
    <location>
        <begin position="30"/>
        <end position="49"/>
    </location>
</feature>
<evidence type="ECO:0000256" key="5">
    <source>
        <dbReference type="ARBA" id="ARBA00022741"/>
    </source>
</evidence>
<dbReference type="FunFam" id="3.40.50.300:FF:000287">
    <property type="entry name" value="Multidrug ABC transporter ATP-binding protein"/>
    <property type="match status" value="1"/>
</dbReference>
<gene>
    <name evidence="12" type="ORF">FHW18_003377</name>
</gene>
<dbReference type="GO" id="GO:0034040">
    <property type="term" value="F:ATPase-coupled lipid transmembrane transporter activity"/>
    <property type="evidence" value="ECO:0007669"/>
    <property type="project" value="TreeGrafter"/>
</dbReference>
<reference evidence="12 13" key="1">
    <citation type="submission" date="2020-07" db="EMBL/GenBank/DDBJ databases">
        <title>Genomic Encyclopedia of Type Strains, Phase IV (KMG-V): Genome sequencing to study the core and pangenomes of soil and plant-associated prokaryotes.</title>
        <authorList>
            <person name="Whitman W."/>
        </authorList>
    </citation>
    <scope>NUCLEOTIDE SEQUENCE [LARGE SCALE GENOMIC DNA]</scope>
    <source>
        <strain evidence="12 13">SAS40</strain>
    </source>
</reference>
<dbReference type="SUPFAM" id="SSF52540">
    <property type="entry name" value="P-loop containing nucleoside triphosphate hydrolases"/>
    <property type="match status" value="1"/>
</dbReference>
<keyword evidence="7 9" id="KW-1133">Transmembrane helix</keyword>
<keyword evidence="13" id="KW-1185">Reference proteome</keyword>
<dbReference type="RefSeq" id="WP_179587836.1">
    <property type="nucleotide sequence ID" value="NZ_JACBYR010000001.1"/>
</dbReference>
<dbReference type="EMBL" id="JACBYR010000001">
    <property type="protein sequence ID" value="NYE84106.1"/>
    <property type="molecule type" value="Genomic_DNA"/>
</dbReference>
<dbReference type="PROSITE" id="PS50929">
    <property type="entry name" value="ABC_TM1F"/>
    <property type="match status" value="1"/>
</dbReference>
<feature type="transmembrane region" description="Helical" evidence="9">
    <location>
        <begin position="171"/>
        <end position="190"/>
    </location>
</feature>
<evidence type="ECO:0000256" key="7">
    <source>
        <dbReference type="ARBA" id="ARBA00022989"/>
    </source>
</evidence>
<evidence type="ECO:0000256" key="1">
    <source>
        <dbReference type="ARBA" id="ARBA00004651"/>
    </source>
</evidence>
<dbReference type="CDD" id="cd07346">
    <property type="entry name" value="ABC_6TM_exporters"/>
    <property type="match status" value="1"/>
</dbReference>
<dbReference type="SMART" id="SM00382">
    <property type="entry name" value="AAA"/>
    <property type="match status" value="1"/>
</dbReference>